<evidence type="ECO:0000313" key="2">
    <source>
        <dbReference type="Proteomes" id="UP001054837"/>
    </source>
</evidence>
<comment type="caution">
    <text evidence="1">The sequence shown here is derived from an EMBL/GenBank/DDBJ whole genome shotgun (WGS) entry which is preliminary data.</text>
</comment>
<evidence type="ECO:0000313" key="1">
    <source>
        <dbReference type="EMBL" id="GIX94351.1"/>
    </source>
</evidence>
<dbReference type="Proteomes" id="UP001054837">
    <property type="component" value="Unassembled WGS sequence"/>
</dbReference>
<accession>A0AAV4PB86</accession>
<keyword evidence="2" id="KW-1185">Reference proteome</keyword>
<sequence>MDVDEEGCVNAAGKSPSKDTCTVPVSPVIVANTMTNTVSNLNMANVLTNMAATMDLTQAPVINNEALYCQQIIQAEKDAAHQKTRYDVELGFVNVANIISDQDLLDKQMAAKLTKETLARAETEYRAALQRVTSQASKITTRIHTKHLDESFANSSSIRWLHLVRGKATKSG</sequence>
<protein>
    <submittedName>
        <fullName evidence="1">Uncharacterized protein</fullName>
    </submittedName>
</protein>
<proteinExistence type="predicted"/>
<dbReference type="AlphaFoldDB" id="A0AAV4PB86"/>
<gene>
    <name evidence="1" type="ORF">CDAR_561831</name>
</gene>
<organism evidence="1 2">
    <name type="scientific">Caerostris darwini</name>
    <dbReference type="NCBI Taxonomy" id="1538125"/>
    <lineage>
        <taxon>Eukaryota</taxon>
        <taxon>Metazoa</taxon>
        <taxon>Ecdysozoa</taxon>
        <taxon>Arthropoda</taxon>
        <taxon>Chelicerata</taxon>
        <taxon>Arachnida</taxon>
        <taxon>Araneae</taxon>
        <taxon>Araneomorphae</taxon>
        <taxon>Entelegynae</taxon>
        <taxon>Araneoidea</taxon>
        <taxon>Araneidae</taxon>
        <taxon>Caerostris</taxon>
    </lineage>
</organism>
<reference evidence="1 2" key="1">
    <citation type="submission" date="2021-06" db="EMBL/GenBank/DDBJ databases">
        <title>Caerostris darwini draft genome.</title>
        <authorList>
            <person name="Kono N."/>
            <person name="Arakawa K."/>
        </authorList>
    </citation>
    <scope>NUCLEOTIDE SEQUENCE [LARGE SCALE GENOMIC DNA]</scope>
</reference>
<dbReference type="EMBL" id="BPLQ01002605">
    <property type="protein sequence ID" value="GIX94351.1"/>
    <property type="molecule type" value="Genomic_DNA"/>
</dbReference>
<name>A0AAV4PB86_9ARAC</name>